<feature type="region of interest" description="Disordered" evidence="1">
    <location>
        <begin position="229"/>
        <end position="331"/>
    </location>
</feature>
<evidence type="ECO:0000256" key="1">
    <source>
        <dbReference type="SAM" id="MobiDB-lite"/>
    </source>
</evidence>
<name>A0ABX2MIG7_9BACL</name>
<reference evidence="3 4" key="1">
    <citation type="submission" date="2020-05" db="EMBL/GenBank/DDBJ databases">
        <title>Genome Sequencing of Type Strains.</title>
        <authorList>
            <person name="Lemaire J.F."/>
            <person name="Inderbitzin P."/>
            <person name="Gregorio O.A."/>
            <person name="Collins S.B."/>
            <person name="Wespe N."/>
            <person name="Knight-Connoni V."/>
        </authorList>
    </citation>
    <scope>NUCLEOTIDE SEQUENCE [LARGE SCALE GENOMIC DNA]</scope>
    <source>
        <strain evidence="3 4">DSM 19942</strain>
    </source>
</reference>
<gene>
    <name evidence="3" type="ORF">HP548_02790</name>
</gene>
<feature type="transmembrane region" description="Helical" evidence="2">
    <location>
        <begin position="37"/>
        <end position="56"/>
    </location>
</feature>
<dbReference type="GeneID" id="97129614"/>
<keyword evidence="2" id="KW-0812">Transmembrane</keyword>
<dbReference type="EMBL" id="JABMCC010000089">
    <property type="protein sequence ID" value="NUU53023.1"/>
    <property type="molecule type" value="Genomic_DNA"/>
</dbReference>
<feature type="compositionally biased region" description="Basic and acidic residues" evidence="1">
    <location>
        <begin position="241"/>
        <end position="252"/>
    </location>
</feature>
<evidence type="ECO:0000313" key="3">
    <source>
        <dbReference type="EMBL" id="NUU53023.1"/>
    </source>
</evidence>
<keyword evidence="2" id="KW-0472">Membrane</keyword>
<evidence type="ECO:0000313" key="4">
    <source>
        <dbReference type="Proteomes" id="UP000577724"/>
    </source>
</evidence>
<feature type="transmembrane region" description="Helical" evidence="2">
    <location>
        <begin position="63"/>
        <end position="84"/>
    </location>
</feature>
<keyword evidence="2" id="KW-1133">Transmembrane helix</keyword>
<comment type="caution">
    <text evidence="3">The sequence shown here is derived from an EMBL/GenBank/DDBJ whole genome shotgun (WGS) entry which is preliminary data.</text>
</comment>
<feature type="compositionally biased region" description="Polar residues" evidence="1">
    <location>
        <begin position="303"/>
        <end position="331"/>
    </location>
</feature>
<keyword evidence="4" id="KW-1185">Reference proteome</keyword>
<sequence length="331" mass="37614">MKAIAKYLPIVIKLYIPTVFFISFIGLIALFMSLYRLGFGMPLLFWLLGLTGHIIFFRNTNKISYLSLYGCIFAFDWMLGSIVTRLIDRISPGSTSILPSIFSLICLVGMFFLSYIYVKAVKSLKPPINRTYSWEDFNFDLNVKLEKAEIRWNDIKEKLSELKTKFLTKKVDLKNLVSRGGTQSLPTQSVPVSIEEAEEISPFDVKEEDDNEWAEVEQPMFTIIDFEKENAENTQQTVETPKSEPTKKERIPFLESELPAYNAPLPEPPPVRSSKNGAAPVKLEENRKGPQTAEHSKSPIATPDSNVTTSVEDTVKENSNAETSSFWKFQE</sequence>
<accession>A0ABX2MIG7</accession>
<feature type="transmembrane region" description="Helical" evidence="2">
    <location>
        <begin position="96"/>
        <end position="118"/>
    </location>
</feature>
<protein>
    <submittedName>
        <fullName evidence="3">Uncharacterized protein</fullName>
    </submittedName>
</protein>
<proteinExistence type="predicted"/>
<organism evidence="3 4">
    <name type="scientific">Paenibacillus taichungensis</name>
    <dbReference type="NCBI Taxonomy" id="484184"/>
    <lineage>
        <taxon>Bacteria</taxon>
        <taxon>Bacillati</taxon>
        <taxon>Bacillota</taxon>
        <taxon>Bacilli</taxon>
        <taxon>Bacillales</taxon>
        <taxon>Paenibacillaceae</taxon>
        <taxon>Paenibacillus</taxon>
    </lineage>
</organism>
<dbReference type="Proteomes" id="UP000577724">
    <property type="component" value="Unassembled WGS sequence"/>
</dbReference>
<dbReference type="RefSeq" id="WP_175380828.1">
    <property type="nucleotide sequence ID" value="NZ_CBCRYD010000030.1"/>
</dbReference>
<evidence type="ECO:0000256" key="2">
    <source>
        <dbReference type="SAM" id="Phobius"/>
    </source>
</evidence>
<feature type="transmembrane region" description="Helical" evidence="2">
    <location>
        <begin position="12"/>
        <end position="31"/>
    </location>
</feature>